<reference evidence="6 7" key="1">
    <citation type="submission" date="2019-04" db="EMBL/GenBank/DDBJ databases">
        <title>Streptomyces oryziradicis sp. nov., a novel actinomycete isolated from rhizosphere soil of rice (Oryza sativa L.).</title>
        <authorList>
            <person name="Li C."/>
        </authorList>
    </citation>
    <scope>NUCLEOTIDE SEQUENCE [LARGE SCALE GENOMIC DNA]</scope>
    <source>
        <strain evidence="6 7">NEAU-C40</strain>
    </source>
</reference>
<dbReference type="GO" id="GO:0005507">
    <property type="term" value="F:copper ion binding"/>
    <property type="evidence" value="ECO:0007669"/>
    <property type="project" value="InterPro"/>
</dbReference>
<evidence type="ECO:0000259" key="4">
    <source>
        <dbReference type="Pfam" id="PF07731"/>
    </source>
</evidence>
<dbReference type="PROSITE" id="PS00080">
    <property type="entry name" value="MULTICOPPER_OXIDASE2"/>
    <property type="match status" value="1"/>
</dbReference>
<evidence type="ECO:0000259" key="3">
    <source>
        <dbReference type="Pfam" id="PF00394"/>
    </source>
</evidence>
<dbReference type="OrthoDB" id="345021at2"/>
<dbReference type="SUPFAM" id="SSF49503">
    <property type="entry name" value="Cupredoxins"/>
    <property type="match status" value="3"/>
</dbReference>
<dbReference type="GO" id="GO:0016491">
    <property type="term" value="F:oxidoreductase activity"/>
    <property type="evidence" value="ECO:0007669"/>
    <property type="project" value="UniProtKB-KW"/>
</dbReference>
<dbReference type="InterPro" id="IPR008972">
    <property type="entry name" value="Cupredoxin"/>
</dbReference>
<protein>
    <submittedName>
        <fullName evidence="6">Multicopper oxidase family protein</fullName>
    </submittedName>
</protein>
<evidence type="ECO:0000313" key="7">
    <source>
        <dbReference type="Proteomes" id="UP000305778"/>
    </source>
</evidence>
<dbReference type="Pfam" id="PF07732">
    <property type="entry name" value="Cu-oxidase_3"/>
    <property type="match status" value="1"/>
</dbReference>
<name>A0A4U0RZ89_9ACTN</name>
<organism evidence="6 7">
    <name type="scientific">Actinacidiphila oryziradicis</name>
    <dbReference type="NCBI Taxonomy" id="2571141"/>
    <lineage>
        <taxon>Bacteria</taxon>
        <taxon>Bacillati</taxon>
        <taxon>Actinomycetota</taxon>
        <taxon>Actinomycetes</taxon>
        <taxon>Kitasatosporales</taxon>
        <taxon>Streptomycetaceae</taxon>
        <taxon>Actinacidiphila</taxon>
    </lineage>
</organism>
<dbReference type="PANTHER" id="PTHR11709">
    <property type="entry name" value="MULTI-COPPER OXIDASE"/>
    <property type="match status" value="1"/>
</dbReference>
<dbReference type="PANTHER" id="PTHR11709:SF518">
    <property type="entry name" value="MULTICOPPER OXIDASE"/>
    <property type="match status" value="1"/>
</dbReference>
<dbReference type="EMBL" id="SUMC01000069">
    <property type="protein sequence ID" value="TKA01740.1"/>
    <property type="molecule type" value="Genomic_DNA"/>
</dbReference>
<dbReference type="InterPro" id="IPR045087">
    <property type="entry name" value="Cu-oxidase_fam"/>
</dbReference>
<dbReference type="Pfam" id="PF00394">
    <property type="entry name" value="Cu-oxidase"/>
    <property type="match status" value="1"/>
</dbReference>
<dbReference type="InterPro" id="IPR011706">
    <property type="entry name" value="Cu-oxidase_C"/>
</dbReference>
<keyword evidence="1" id="KW-0479">Metal-binding</keyword>
<keyword evidence="7" id="KW-1185">Reference proteome</keyword>
<comment type="caution">
    <text evidence="6">The sequence shown here is derived from an EMBL/GenBank/DDBJ whole genome shotgun (WGS) entry which is preliminary data.</text>
</comment>
<evidence type="ECO:0000256" key="1">
    <source>
        <dbReference type="ARBA" id="ARBA00022723"/>
    </source>
</evidence>
<evidence type="ECO:0000313" key="6">
    <source>
        <dbReference type="EMBL" id="TKA01740.1"/>
    </source>
</evidence>
<evidence type="ECO:0000256" key="2">
    <source>
        <dbReference type="ARBA" id="ARBA00023002"/>
    </source>
</evidence>
<dbReference type="CDD" id="cd13900">
    <property type="entry name" value="CuRO_3_Tth-MCO_like"/>
    <property type="match status" value="1"/>
</dbReference>
<dbReference type="PROSITE" id="PS51257">
    <property type="entry name" value="PROKAR_LIPOPROTEIN"/>
    <property type="match status" value="1"/>
</dbReference>
<feature type="domain" description="Plastocyanin-like" evidence="5">
    <location>
        <begin position="72"/>
        <end position="182"/>
    </location>
</feature>
<dbReference type="AlphaFoldDB" id="A0A4U0RZ89"/>
<dbReference type="Gene3D" id="2.60.40.420">
    <property type="entry name" value="Cupredoxins - blue copper proteins"/>
    <property type="match status" value="3"/>
</dbReference>
<dbReference type="InterPro" id="IPR001117">
    <property type="entry name" value="Cu-oxidase_2nd"/>
</dbReference>
<dbReference type="CDD" id="cd13853">
    <property type="entry name" value="CuRO_1_Tth-MCO_like"/>
    <property type="match status" value="1"/>
</dbReference>
<dbReference type="InterPro" id="IPR011707">
    <property type="entry name" value="Cu-oxidase-like_N"/>
</dbReference>
<proteinExistence type="predicted"/>
<dbReference type="InterPro" id="IPR002355">
    <property type="entry name" value="Cu_oxidase_Cu_BS"/>
</dbReference>
<dbReference type="Pfam" id="PF07731">
    <property type="entry name" value="Cu-oxidase_2"/>
    <property type="match status" value="1"/>
</dbReference>
<accession>A0A4U0RZ89</accession>
<keyword evidence="2" id="KW-0560">Oxidoreductase</keyword>
<evidence type="ECO:0000259" key="5">
    <source>
        <dbReference type="Pfam" id="PF07732"/>
    </source>
</evidence>
<gene>
    <name evidence="6" type="ORF">FCI23_40010</name>
</gene>
<sequence>MRSRSKLLCLTTGLILAIVALMSGCTSGRSVSQSSSPPPALSVATSSLLQDPPQLVSHNGFLHVDLLVARRQVEVGGRKLWALTYNGRYMPPTLRIRPGDRLDLTLRNNLDQATNLHTHGLHVSPSGHSDNIFVHIHPGRAFHYSYRYPDSLRPGTYWYHSHSHTMSAPQVAGGMSGVLIVDGLRPYLPPNLRHITEHVIGLKDFQVQGDSVKTKDLHIGAPTNRTVNGQLNPNILIRPGETQLWRLANISANIYYNLHLQGQRFHVIAHDGTPVDQVWTADSLLLAAGARFDVLVQGGPAGRTQLQTLAYNTGPGGNKFPKATLATLVSEGPAQHPAALPTSTFAPTTDLSHARIAVRRTIVFSENKKGTKFYINGKQFDPNRVDVRAKLNTVEEWTVRNVSDEEHSFHVHTNKFQLMSINGHPHNGHGLQDTASIPAHGRFVIRTRFNDYTGKTVLHCHILNHEDAGMMAVLEIVK</sequence>
<dbReference type="Proteomes" id="UP000305778">
    <property type="component" value="Unassembled WGS sequence"/>
</dbReference>
<feature type="domain" description="Plastocyanin-like" evidence="3">
    <location>
        <begin position="219"/>
        <end position="297"/>
    </location>
</feature>
<feature type="domain" description="Plastocyanin-like" evidence="4">
    <location>
        <begin position="367"/>
        <end position="475"/>
    </location>
</feature>